<dbReference type="EMBL" id="QTNY01000005">
    <property type="protein sequence ID" value="RQP80429.1"/>
    <property type="molecule type" value="Genomic_DNA"/>
</dbReference>
<protein>
    <submittedName>
        <fullName evidence="3">Site-specific integrase</fullName>
    </submittedName>
</protein>
<organism evidence="3 4">
    <name type="scientific">Burkholderia ubonensis</name>
    <dbReference type="NCBI Taxonomy" id="101571"/>
    <lineage>
        <taxon>Bacteria</taxon>
        <taxon>Pseudomonadati</taxon>
        <taxon>Pseudomonadota</taxon>
        <taxon>Betaproteobacteria</taxon>
        <taxon>Burkholderiales</taxon>
        <taxon>Burkholderiaceae</taxon>
        <taxon>Burkholderia</taxon>
        <taxon>Burkholderia cepacia complex</taxon>
    </lineage>
</organism>
<feature type="domain" description="Tyr recombinase" evidence="2">
    <location>
        <begin position="12"/>
        <end position="52"/>
    </location>
</feature>
<reference evidence="3 4" key="1">
    <citation type="submission" date="2018-08" db="EMBL/GenBank/DDBJ databases">
        <title>Comparative analysis of Burkholderia isolates from Puerto Rico.</title>
        <authorList>
            <person name="Hall C."/>
            <person name="Sahl J."/>
            <person name="Wagner D."/>
        </authorList>
    </citation>
    <scope>NUCLEOTIDE SEQUENCE [LARGE SCALE GENOMIC DNA]</scope>
    <source>
        <strain evidence="3 4">Bp8964</strain>
    </source>
</reference>
<dbReference type="InterPro" id="IPR011010">
    <property type="entry name" value="DNA_brk_join_enz"/>
</dbReference>
<dbReference type="Pfam" id="PF00589">
    <property type="entry name" value="Phage_integrase"/>
    <property type="match status" value="1"/>
</dbReference>
<dbReference type="GO" id="GO:0003677">
    <property type="term" value="F:DNA binding"/>
    <property type="evidence" value="ECO:0007669"/>
    <property type="project" value="InterPro"/>
</dbReference>
<dbReference type="RefSeq" id="WP_095403274.1">
    <property type="nucleotide sequence ID" value="NZ_NQMY01000014.1"/>
</dbReference>
<evidence type="ECO:0000313" key="4">
    <source>
        <dbReference type="Proteomes" id="UP000273734"/>
    </source>
</evidence>
<dbReference type="GO" id="GO:0015074">
    <property type="term" value="P:DNA integration"/>
    <property type="evidence" value="ECO:0007669"/>
    <property type="project" value="InterPro"/>
</dbReference>
<name>A0AB74DBB0_9BURK</name>
<dbReference type="AlphaFoldDB" id="A0AB74DBB0"/>
<dbReference type="InterPro" id="IPR002104">
    <property type="entry name" value="Integrase_catalytic"/>
</dbReference>
<evidence type="ECO:0000259" key="2">
    <source>
        <dbReference type="Pfam" id="PF00589"/>
    </source>
</evidence>
<keyword evidence="1" id="KW-0233">DNA recombination</keyword>
<comment type="caution">
    <text evidence="3">The sequence shown here is derived from an EMBL/GenBank/DDBJ whole genome shotgun (WGS) entry which is preliminary data.</text>
</comment>
<gene>
    <name evidence="3" type="ORF">DF015_09265</name>
</gene>
<sequence length="57" mass="6083">MSEPERRNLAGSSPHAFRHRVGIQMLAAGVALEVGQRKLGHASLGTTSLYVKEGRPG</sequence>
<dbReference type="GO" id="GO:0006310">
    <property type="term" value="P:DNA recombination"/>
    <property type="evidence" value="ECO:0007669"/>
    <property type="project" value="UniProtKB-KW"/>
</dbReference>
<accession>A0AB74DBB0</accession>
<dbReference type="InterPro" id="IPR013762">
    <property type="entry name" value="Integrase-like_cat_sf"/>
</dbReference>
<dbReference type="SUPFAM" id="SSF56349">
    <property type="entry name" value="DNA breaking-rejoining enzymes"/>
    <property type="match status" value="1"/>
</dbReference>
<dbReference type="Proteomes" id="UP000273734">
    <property type="component" value="Unassembled WGS sequence"/>
</dbReference>
<evidence type="ECO:0000313" key="3">
    <source>
        <dbReference type="EMBL" id="RQP80429.1"/>
    </source>
</evidence>
<proteinExistence type="predicted"/>
<dbReference type="Gene3D" id="1.10.443.10">
    <property type="entry name" value="Intergrase catalytic core"/>
    <property type="match status" value="1"/>
</dbReference>
<evidence type="ECO:0000256" key="1">
    <source>
        <dbReference type="ARBA" id="ARBA00023172"/>
    </source>
</evidence>